<reference evidence="1 2" key="1">
    <citation type="submission" date="2015-09" db="EMBL/GenBank/DDBJ databases">
        <authorList>
            <consortium name="Pathogen Informatics"/>
        </authorList>
    </citation>
    <scope>NUCLEOTIDE SEQUENCE [LARGE SCALE GENOMIC DNA]</scope>
    <source>
        <strain evidence="1 2">2789STDY5834835</strain>
    </source>
</reference>
<organism evidence="1 2">
    <name type="scientific">Anaerobutyricum hallii</name>
    <dbReference type="NCBI Taxonomy" id="39488"/>
    <lineage>
        <taxon>Bacteria</taxon>
        <taxon>Bacillati</taxon>
        <taxon>Bacillota</taxon>
        <taxon>Clostridia</taxon>
        <taxon>Lachnospirales</taxon>
        <taxon>Lachnospiraceae</taxon>
        <taxon>Anaerobutyricum</taxon>
    </lineage>
</organism>
<protein>
    <submittedName>
        <fullName evidence="1">Uncharacterized protein</fullName>
    </submittedName>
</protein>
<proteinExistence type="predicted"/>
<dbReference type="AlphaFoldDB" id="A0A174D830"/>
<dbReference type="EMBL" id="CYZL01000010">
    <property type="protein sequence ID" value="CUO21704.1"/>
    <property type="molecule type" value="Genomic_DNA"/>
</dbReference>
<dbReference type="Proteomes" id="UP000095679">
    <property type="component" value="Unassembled WGS sequence"/>
</dbReference>
<evidence type="ECO:0000313" key="1">
    <source>
        <dbReference type="EMBL" id="CUO21704.1"/>
    </source>
</evidence>
<gene>
    <name evidence="1" type="ORF">ERS852450_01387</name>
</gene>
<name>A0A174D830_9FIRM</name>
<sequence>MMERQLGRESQKDNDLFYTCSLIDYIARKTKNKRVAVVDALGKERIAKIYDLADIYHSDNIERVSDDFIEEAKISVGNFDNVGECQYAVPSHWDIGKVYKRLIKQVALEKKIDVVDAIIEVYHSFISDKIDDYNSSVYYENPSYIFECFIQNKIL</sequence>
<accession>A0A174D830</accession>
<evidence type="ECO:0000313" key="2">
    <source>
        <dbReference type="Proteomes" id="UP000095679"/>
    </source>
</evidence>